<accession>A0A135LU53</accession>
<dbReference type="Proteomes" id="UP000070168">
    <property type="component" value="Unassembled WGS sequence"/>
</dbReference>
<evidence type="ECO:0000313" key="4">
    <source>
        <dbReference type="Proteomes" id="UP000070168"/>
    </source>
</evidence>
<dbReference type="STRING" id="5078.A0A135LU53"/>
<comment type="caution">
    <text evidence="3">The sequence shown here is derived from an EMBL/GenBank/DDBJ whole genome shotgun (WGS) entry which is preliminary data.</text>
</comment>
<proteinExistence type="inferred from homology"/>
<dbReference type="PANTHER" id="PTHR43157:SF31">
    <property type="entry name" value="PHOSPHATIDYLINOSITOL-GLYCAN BIOSYNTHESIS CLASS F PROTEIN"/>
    <property type="match status" value="1"/>
</dbReference>
<organism evidence="3 4">
    <name type="scientific">Penicillium patulum</name>
    <name type="common">Penicillium griseofulvum</name>
    <dbReference type="NCBI Taxonomy" id="5078"/>
    <lineage>
        <taxon>Eukaryota</taxon>
        <taxon>Fungi</taxon>
        <taxon>Dikarya</taxon>
        <taxon>Ascomycota</taxon>
        <taxon>Pezizomycotina</taxon>
        <taxon>Eurotiomycetes</taxon>
        <taxon>Eurotiomycetidae</taxon>
        <taxon>Eurotiales</taxon>
        <taxon>Aspergillaceae</taxon>
        <taxon>Penicillium</taxon>
    </lineage>
</organism>
<dbReference type="RefSeq" id="XP_040651043.1">
    <property type="nucleotide sequence ID" value="XM_040796505.1"/>
</dbReference>
<dbReference type="AlphaFoldDB" id="A0A135LU53"/>
<dbReference type="InterPro" id="IPR002347">
    <property type="entry name" value="SDR_fam"/>
</dbReference>
<dbReference type="OrthoDB" id="191139at2759"/>
<keyword evidence="2" id="KW-0560">Oxidoreductase</keyword>
<dbReference type="Pfam" id="PF00106">
    <property type="entry name" value="adh_short"/>
    <property type="match status" value="1"/>
</dbReference>
<dbReference type="GO" id="GO:0016491">
    <property type="term" value="F:oxidoreductase activity"/>
    <property type="evidence" value="ECO:0007669"/>
    <property type="project" value="UniProtKB-KW"/>
</dbReference>
<dbReference type="Gene3D" id="3.40.50.720">
    <property type="entry name" value="NAD(P)-binding Rossmann-like Domain"/>
    <property type="match status" value="1"/>
</dbReference>
<name>A0A135LU53_PENPA</name>
<gene>
    <name evidence="3" type="ORF">PGRI_087910</name>
</gene>
<dbReference type="PRINTS" id="PR00081">
    <property type="entry name" value="GDHRDH"/>
</dbReference>
<evidence type="ECO:0000256" key="2">
    <source>
        <dbReference type="ARBA" id="ARBA00023002"/>
    </source>
</evidence>
<dbReference type="InterPro" id="IPR036291">
    <property type="entry name" value="NAD(P)-bd_dom_sf"/>
</dbReference>
<evidence type="ECO:0000313" key="3">
    <source>
        <dbReference type="EMBL" id="KXG52507.1"/>
    </source>
</evidence>
<evidence type="ECO:0000256" key="1">
    <source>
        <dbReference type="ARBA" id="ARBA00006484"/>
    </source>
</evidence>
<dbReference type="PANTHER" id="PTHR43157">
    <property type="entry name" value="PHOSPHATIDYLINOSITOL-GLYCAN BIOSYNTHESIS CLASS F PROTEIN-RELATED"/>
    <property type="match status" value="1"/>
</dbReference>
<dbReference type="OMA" id="KTGHDEM"/>
<keyword evidence="4" id="KW-1185">Reference proteome</keyword>
<reference evidence="3 4" key="1">
    <citation type="journal article" date="2016" name="BMC Genomics">
        <title>Genome sequencing and secondary metabolism of the postharvest pathogen Penicillium griseofulvum.</title>
        <authorList>
            <person name="Banani H."/>
            <person name="Marcet-Houben M."/>
            <person name="Ballester A.R."/>
            <person name="Abbruscato P."/>
            <person name="Gonzalez-Candelas L."/>
            <person name="Gabaldon T."/>
            <person name="Spadaro D."/>
        </authorList>
    </citation>
    <scope>NUCLEOTIDE SEQUENCE [LARGE SCALE GENOMIC DNA]</scope>
    <source>
        <strain evidence="3 4">PG3</strain>
    </source>
</reference>
<dbReference type="EMBL" id="LHQR01000026">
    <property type="protein sequence ID" value="KXG52507.1"/>
    <property type="molecule type" value="Genomic_DNA"/>
</dbReference>
<dbReference type="GeneID" id="63711805"/>
<comment type="similarity">
    <text evidence="1">Belongs to the short-chain dehydrogenases/reductases (SDR) family.</text>
</comment>
<sequence>MGTKFDVTPEKQASVPRFFYNQLTAKPVIVQGVSLAGKTALVTGSNTGVGLETSRQLLDLGLNKLILAVRSEEKGQAAKKKLSADRNLSDDSIEVWKLDQSDYDSVVAFAERTKSLPRLDIVVLNIGIGNATRVFNPKTGHDEMIQVNYLSTALLTILLLPVVKEKRAAQGCPSRITIVSSEVSGWTAFAEKKSFPLLASLDQKNAKVDPLDRMMVSKLLGQFFLSHLASIVPPDVVVINAASPGSVHDSEFNREHDKTFSGAIAKVVMRRIAHTAAVGARMITDAAVKHGQETHGEFLSFQKIVPLAPIIYTAEGKKISEQLWEETKEELAFANVEEILEAIGDQHQ</sequence>
<dbReference type="SUPFAM" id="SSF51735">
    <property type="entry name" value="NAD(P)-binding Rossmann-fold domains"/>
    <property type="match status" value="1"/>
</dbReference>
<protein>
    <submittedName>
        <fullName evidence="3">Short-chain dehydrogenase/reductase SDR</fullName>
    </submittedName>
</protein>